<keyword evidence="6 7" id="KW-0472">Membrane</keyword>
<dbReference type="Pfam" id="PF02080">
    <property type="entry name" value="TrkA_C"/>
    <property type="match status" value="2"/>
</dbReference>
<keyword evidence="3 7" id="KW-0812">Transmembrane</keyword>
<dbReference type="PROSITE" id="PS51202">
    <property type="entry name" value="RCK_C"/>
    <property type="match status" value="2"/>
</dbReference>
<evidence type="ECO:0000256" key="1">
    <source>
        <dbReference type="ARBA" id="ARBA00004141"/>
    </source>
</evidence>
<keyword evidence="2" id="KW-0813">Transport</keyword>
<feature type="transmembrane region" description="Helical" evidence="7">
    <location>
        <begin position="502"/>
        <end position="518"/>
    </location>
</feature>
<evidence type="ECO:0000256" key="6">
    <source>
        <dbReference type="ARBA" id="ARBA00023136"/>
    </source>
</evidence>
<dbReference type="SUPFAM" id="SSF116726">
    <property type="entry name" value="TrkA C-terminal domain-like"/>
    <property type="match status" value="2"/>
</dbReference>
<evidence type="ECO:0000256" key="5">
    <source>
        <dbReference type="ARBA" id="ARBA00022989"/>
    </source>
</evidence>
<feature type="transmembrane region" description="Helical" evidence="7">
    <location>
        <begin position="464"/>
        <end position="482"/>
    </location>
</feature>
<feature type="transmembrane region" description="Helical" evidence="7">
    <location>
        <begin position="111"/>
        <end position="140"/>
    </location>
</feature>
<feature type="domain" description="RCK C-terminal" evidence="8">
    <location>
        <begin position="317"/>
        <end position="401"/>
    </location>
</feature>
<dbReference type="Gene3D" id="3.30.70.1450">
    <property type="entry name" value="Regulator of K+ conductance, C-terminal domain"/>
    <property type="match status" value="2"/>
</dbReference>
<feature type="transmembrane region" description="Helical" evidence="7">
    <location>
        <begin position="73"/>
        <end position="91"/>
    </location>
</feature>
<feature type="transmembrane region" description="Helical" evidence="7">
    <location>
        <begin position="49"/>
        <end position="66"/>
    </location>
</feature>
<name>A0ABT3ZAW1_9HYPH</name>
<dbReference type="InterPro" id="IPR036721">
    <property type="entry name" value="RCK_C_sf"/>
</dbReference>
<feature type="transmembrane region" description="Helical" evidence="7">
    <location>
        <begin position="549"/>
        <end position="566"/>
    </location>
</feature>
<feature type="transmembrane region" description="Helical" evidence="7">
    <location>
        <begin position="587"/>
        <end position="607"/>
    </location>
</feature>
<dbReference type="EMBL" id="JAOVZR010000001">
    <property type="protein sequence ID" value="MCY0148927.1"/>
    <property type="molecule type" value="Genomic_DNA"/>
</dbReference>
<dbReference type="PANTHER" id="PTHR43652:SF2">
    <property type="entry name" value="BASIC AMINO ACID ANTIPORTER YFCC-RELATED"/>
    <property type="match status" value="1"/>
</dbReference>
<accession>A0ABT3ZAW1</accession>
<comment type="caution">
    <text evidence="9">The sequence shown here is derived from an EMBL/GenBank/DDBJ whole genome shotgun (WGS) entry which is preliminary data.</text>
</comment>
<dbReference type="Proteomes" id="UP001073227">
    <property type="component" value="Unassembled WGS sequence"/>
</dbReference>
<keyword evidence="4" id="KW-0677">Repeat</keyword>
<feature type="transmembrane region" description="Helical" evidence="7">
    <location>
        <begin position="26"/>
        <end position="43"/>
    </location>
</feature>
<organism evidence="9 10">
    <name type="scientific">Hoeflea algicola</name>
    <dbReference type="NCBI Taxonomy" id="2983763"/>
    <lineage>
        <taxon>Bacteria</taxon>
        <taxon>Pseudomonadati</taxon>
        <taxon>Pseudomonadota</taxon>
        <taxon>Alphaproteobacteria</taxon>
        <taxon>Hyphomicrobiales</taxon>
        <taxon>Rhizobiaceae</taxon>
        <taxon>Hoeflea</taxon>
    </lineage>
</organism>
<comment type="subcellular location">
    <subcellularLocation>
        <location evidence="1">Membrane</location>
        <topology evidence="1">Multi-pass membrane protein</topology>
    </subcellularLocation>
</comment>
<evidence type="ECO:0000256" key="4">
    <source>
        <dbReference type="ARBA" id="ARBA00022737"/>
    </source>
</evidence>
<evidence type="ECO:0000259" key="8">
    <source>
        <dbReference type="PROSITE" id="PS51202"/>
    </source>
</evidence>
<keyword evidence="10" id="KW-1185">Reference proteome</keyword>
<evidence type="ECO:0000256" key="3">
    <source>
        <dbReference type="ARBA" id="ARBA00022692"/>
    </source>
</evidence>
<keyword evidence="5 7" id="KW-1133">Transmembrane helix</keyword>
<dbReference type="Pfam" id="PF03600">
    <property type="entry name" value="CitMHS"/>
    <property type="match status" value="1"/>
</dbReference>
<evidence type="ECO:0000256" key="2">
    <source>
        <dbReference type="ARBA" id="ARBA00022448"/>
    </source>
</evidence>
<reference evidence="9" key="1">
    <citation type="submission" date="2022-10" db="EMBL/GenBank/DDBJ databases">
        <title>Hoeflea sp. G2-23, isolated from marine algae.</title>
        <authorList>
            <person name="Kristyanto S."/>
            <person name="Kim J.M."/>
            <person name="Jeon C.O."/>
        </authorList>
    </citation>
    <scope>NUCLEOTIDE SEQUENCE</scope>
    <source>
        <strain evidence="9">G2-23</strain>
    </source>
</reference>
<feature type="transmembrane region" description="Helical" evidence="7">
    <location>
        <begin position="439"/>
        <end position="457"/>
    </location>
</feature>
<evidence type="ECO:0000313" key="9">
    <source>
        <dbReference type="EMBL" id="MCY0148927.1"/>
    </source>
</evidence>
<dbReference type="InterPro" id="IPR051679">
    <property type="entry name" value="DASS-Related_Transporters"/>
</dbReference>
<protein>
    <submittedName>
        <fullName evidence="9">SLC13 family permease</fullName>
    </submittedName>
</protein>
<evidence type="ECO:0000313" key="10">
    <source>
        <dbReference type="Proteomes" id="UP001073227"/>
    </source>
</evidence>
<evidence type="ECO:0000256" key="7">
    <source>
        <dbReference type="SAM" id="Phobius"/>
    </source>
</evidence>
<feature type="transmembrane region" description="Helical" evidence="7">
    <location>
        <begin position="417"/>
        <end position="433"/>
    </location>
</feature>
<dbReference type="PANTHER" id="PTHR43652">
    <property type="entry name" value="BASIC AMINO ACID ANTIPORTER YFCC-RELATED"/>
    <property type="match status" value="1"/>
</dbReference>
<dbReference type="InterPro" id="IPR006037">
    <property type="entry name" value="RCK_C"/>
</dbReference>
<gene>
    <name evidence="9" type="ORF">OEG84_14750</name>
</gene>
<dbReference type="InterPro" id="IPR004680">
    <property type="entry name" value="Cit_transptr-like_dom"/>
</dbReference>
<feature type="transmembrane region" description="Helical" evidence="7">
    <location>
        <begin position="525"/>
        <end position="543"/>
    </location>
</feature>
<feature type="domain" description="RCK C-terminal" evidence="8">
    <location>
        <begin position="225"/>
        <end position="311"/>
    </location>
</feature>
<feature type="transmembrane region" description="Helical" evidence="7">
    <location>
        <begin position="193"/>
        <end position="218"/>
    </location>
</feature>
<proteinExistence type="predicted"/>
<sequence>MPPCNPSRDCAHRTPRNGMGSMTTDQIMLFGILIVLFGMLVWGRFRYDFVAFVALLVTVLVGLIEPDQAFHGFGHPAVVIIALVLIVSRGLMNSGAVEFIARFVTSPDRALPVHIGIMAVVGAILSAIINNVAALALLMTLDMDAARKAKRAVSLSLMPLSFGTILGGMITLIGTPPNIVIAQYRQDVLGEPFSMFDFAPVGIAVAAVGIIYVAFIGWRLIPTRPDAMSLEGDAGLYVAEARVKEGSKSIGQSVGELYPVADENDVTILGLARQGKRLPGFSQAREIREGDFLVLEGDPKQIEAFMGAAELDTIGTEEHGGLMGKSLSLVEAIVPEDAKVVGRTMLGLRLIQRHGVTLLGVSRQGKRFRERVSSLTIKAGDLLLLIGPDKNIAAASNWLGVLPLENRRLEVLQRTKALLAISIFAAAIALSVLGITSLAIALGMCVVAYLLLGIISGRDFYALIQWKVIVLLACLIPVAAALEDTGGSQLIANLIVTQTANLPAWGVLAVLMIITMTLSDFLNNVATALIAAPIGVSVAGSIGANPDPFLMGVAVAASCAFLTPIGHKNNTIIMGPGNYRFGDYWRMGLMLEVLVILVGVPMIAWVWPF</sequence>
<feature type="transmembrane region" description="Helical" evidence="7">
    <location>
        <begin position="152"/>
        <end position="173"/>
    </location>
</feature>